<reference evidence="2 3" key="2">
    <citation type="journal article" date="2010" name="Stand. Genomic Sci.">
        <title>Complete genome sequence of Gordonia bronchialis type strain (3410).</title>
        <authorList>
            <person name="Ivanova N."/>
            <person name="Sikorski J."/>
            <person name="Jando M."/>
            <person name="Lapidus A."/>
            <person name="Nolan M."/>
            <person name="Lucas S."/>
            <person name="Del Rio T.G."/>
            <person name="Tice H."/>
            <person name="Copeland A."/>
            <person name="Cheng J.F."/>
            <person name="Chen F."/>
            <person name="Bruce D."/>
            <person name="Goodwin L."/>
            <person name="Pitluck S."/>
            <person name="Mavromatis K."/>
            <person name="Ovchinnikova G."/>
            <person name="Pati A."/>
            <person name="Chen A."/>
            <person name="Palaniappan K."/>
            <person name="Land M."/>
            <person name="Hauser L."/>
            <person name="Chang Y.J."/>
            <person name="Jeffries C.D."/>
            <person name="Chain P."/>
            <person name="Saunders E."/>
            <person name="Han C."/>
            <person name="Detter J.C."/>
            <person name="Brettin T."/>
            <person name="Rohde M."/>
            <person name="Goker M."/>
            <person name="Bristow J."/>
            <person name="Eisen J.A."/>
            <person name="Markowitz V."/>
            <person name="Hugenholtz P."/>
            <person name="Klenk H.P."/>
            <person name="Kyrpides N.C."/>
        </authorList>
    </citation>
    <scope>NUCLEOTIDE SEQUENCE [LARGE SCALE GENOMIC DNA]</scope>
    <source>
        <strain evidence="3">ATCC 25592 / DSM 43247 / BCRC 13721 / JCM 3198 / KCTC 3076 / NBRC 16047 / NCTC 10667</strain>
    </source>
</reference>
<keyword evidence="1" id="KW-0812">Transmembrane</keyword>
<dbReference type="STRING" id="526226.Gbro_0560"/>
<organism evidence="2 3">
    <name type="scientific">Gordonia bronchialis (strain ATCC 25592 / DSM 43247 / BCRC 13721 / JCM 3198 / KCTC 3076 / NBRC 16047 / NCTC 10667)</name>
    <name type="common">Rhodococcus bronchialis</name>
    <dbReference type="NCBI Taxonomy" id="526226"/>
    <lineage>
        <taxon>Bacteria</taxon>
        <taxon>Bacillati</taxon>
        <taxon>Actinomycetota</taxon>
        <taxon>Actinomycetes</taxon>
        <taxon>Mycobacteriales</taxon>
        <taxon>Gordoniaceae</taxon>
        <taxon>Gordonia</taxon>
    </lineage>
</organism>
<sequence length="159" mass="16655">MTEAVKSVIEAGIADLNPLLNSTAVGKHLVANLGDEVSQRAVQHADEVAAALDRATDRLDRVGDRAARLNDSLAVAGLTKLALAAIPYAVVIALLLFLVVPAAEVTGIGPLSRWVWGGFETADGWPMRAAIASGWFAALGVLGFGVYKAGHALARIYRK</sequence>
<name>D0LEH2_GORB4</name>
<accession>D0LEH2</accession>
<evidence type="ECO:0000256" key="1">
    <source>
        <dbReference type="SAM" id="Phobius"/>
    </source>
</evidence>
<dbReference type="Proteomes" id="UP000001219">
    <property type="component" value="Chromosome"/>
</dbReference>
<feature type="transmembrane region" description="Helical" evidence="1">
    <location>
        <begin position="81"/>
        <end position="103"/>
    </location>
</feature>
<dbReference type="HOGENOM" id="CLU_1658339_0_0_11"/>
<dbReference type="RefSeq" id="WP_012832478.1">
    <property type="nucleotide sequence ID" value="NC_013441.1"/>
</dbReference>
<reference evidence="3" key="1">
    <citation type="submission" date="2009-10" db="EMBL/GenBank/DDBJ databases">
        <title>The complete chromosome of Gordonia bronchialis DSM 43247.</title>
        <authorList>
            <consortium name="US DOE Joint Genome Institute (JGI-PGF)"/>
            <person name="Lucas S."/>
            <person name="Copeland A."/>
            <person name="Lapidus A."/>
            <person name="Glavina del Rio T."/>
            <person name="Dalin E."/>
            <person name="Tice H."/>
            <person name="Bruce D."/>
            <person name="Goodwin L."/>
            <person name="Pitluck S."/>
            <person name="Kyrpides N."/>
            <person name="Mavromatis K."/>
            <person name="Ivanova N."/>
            <person name="Ovchinnikova G."/>
            <person name="Saunders E."/>
            <person name="Brettin T."/>
            <person name="Detter J.C."/>
            <person name="Han C."/>
            <person name="Larimer F."/>
            <person name="Land M."/>
            <person name="Hauser L."/>
            <person name="Markowitz V."/>
            <person name="Cheng J.-F."/>
            <person name="Hugenholtz P."/>
            <person name="Woyke T."/>
            <person name="Wu D."/>
            <person name="Jando M."/>
            <person name="Schneider S."/>
            <person name="Goeker M."/>
            <person name="Klenk H.-P."/>
            <person name="Eisen J.A."/>
        </authorList>
    </citation>
    <scope>NUCLEOTIDE SEQUENCE [LARGE SCALE GENOMIC DNA]</scope>
    <source>
        <strain evidence="3">ATCC 25592 / DSM 43247 / BCRC 13721 / JCM 3198 / KCTC 3076 / NBRC 16047 / NCTC 10667</strain>
    </source>
</reference>
<evidence type="ECO:0000313" key="3">
    <source>
        <dbReference type="Proteomes" id="UP000001219"/>
    </source>
</evidence>
<evidence type="ECO:0000313" key="2">
    <source>
        <dbReference type="EMBL" id="ACY19890.1"/>
    </source>
</evidence>
<proteinExistence type="predicted"/>
<dbReference type="AlphaFoldDB" id="D0LEH2"/>
<gene>
    <name evidence="2" type="ordered locus">Gbro_0560</name>
</gene>
<keyword evidence="1" id="KW-0472">Membrane</keyword>
<protein>
    <submittedName>
        <fullName evidence="2">Uncharacterized protein</fullName>
    </submittedName>
</protein>
<dbReference type="KEGG" id="gbr:Gbro_0560"/>
<keyword evidence="1" id="KW-1133">Transmembrane helix</keyword>
<dbReference type="EMBL" id="CP001802">
    <property type="protein sequence ID" value="ACY19890.1"/>
    <property type="molecule type" value="Genomic_DNA"/>
</dbReference>
<keyword evidence="3" id="KW-1185">Reference proteome</keyword>
<feature type="transmembrane region" description="Helical" evidence="1">
    <location>
        <begin position="129"/>
        <end position="149"/>
    </location>
</feature>